<sequence length="150" mass="17830">MTKSAHFMPGKTTYAAKYYARLYIQQLVILHGVPVSIISNKGAQFTVQIWKYFQTGLCSKVNLSTKNLLKNDTQKRRTAMLYWSELTEKRRNQVRRFWLDGFPKETECVTFDFFFKKYFLISNGLLRFFYIIKKRCSSSLILNFCNILKF</sequence>
<dbReference type="EMBL" id="CP133616">
    <property type="protein sequence ID" value="WMV29616.1"/>
    <property type="molecule type" value="Genomic_DNA"/>
</dbReference>
<evidence type="ECO:0008006" key="3">
    <source>
        <dbReference type="Google" id="ProtNLM"/>
    </source>
</evidence>
<dbReference type="Proteomes" id="UP001234989">
    <property type="component" value="Chromosome 5"/>
</dbReference>
<organism evidence="1 2">
    <name type="scientific">Solanum verrucosum</name>
    <dbReference type="NCBI Taxonomy" id="315347"/>
    <lineage>
        <taxon>Eukaryota</taxon>
        <taxon>Viridiplantae</taxon>
        <taxon>Streptophyta</taxon>
        <taxon>Embryophyta</taxon>
        <taxon>Tracheophyta</taxon>
        <taxon>Spermatophyta</taxon>
        <taxon>Magnoliopsida</taxon>
        <taxon>eudicotyledons</taxon>
        <taxon>Gunneridae</taxon>
        <taxon>Pentapetalae</taxon>
        <taxon>asterids</taxon>
        <taxon>lamiids</taxon>
        <taxon>Solanales</taxon>
        <taxon>Solanaceae</taxon>
        <taxon>Solanoideae</taxon>
        <taxon>Solaneae</taxon>
        <taxon>Solanum</taxon>
    </lineage>
</organism>
<evidence type="ECO:0000313" key="1">
    <source>
        <dbReference type="EMBL" id="WMV29616.1"/>
    </source>
</evidence>
<proteinExistence type="predicted"/>
<reference evidence="1" key="1">
    <citation type="submission" date="2023-08" db="EMBL/GenBank/DDBJ databases">
        <title>A de novo genome assembly of Solanum verrucosum Schlechtendal, a Mexican diploid species geographically isolated from the other diploid A-genome species in potato relatives.</title>
        <authorList>
            <person name="Hosaka K."/>
        </authorList>
    </citation>
    <scope>NUCLEOTIDE SEQUENCE</scope>
    <source>
        <tissue evidence="1">Young leaves</tissue>
    </source>
</reference>
<accession>A0AAF0TRF3</accession>
<dbReference type="AlphaFoldDB" id="A0AAF0TRF3"/>
<protein>
    <recommendedName>
        <fullName evidence="3">Integrase catalytic domain-containing protein</fullName>
    </recommendedName>
</protein>
<name>A0AAF0TRF3_SOLVR</name>
<evidence type="ECO:0000313" key="2">
    <source>
        <dbReference type="Proteomes" id="UP001234989"/>
    </source>
</evidence>
<gene>
    <name evidence="1" type="ORF">MTR67_023001</name>
</gene>
<keyword evidence="2" id="KW-1185">Reference proteome</keyword>